<sequence>MERTDIQRLLSSILNSQDVDLEDPDEFDAFLDRLRFFFSENILLAALDLVDRDNVVKVSTPWGYSHFNVFGSTATYTVFPGIVSSTQTTPPFCTCPAYAYSVLLSSSELMDIKVYEPNGWER</sequence>
<name>A0A8K0UP55_9AGAR</name>
<evidence type="ECO:0000313" key="1">
    <source>
        <dbReference type="EMBL" id="KAH8100374.1"/>
    </source>
</evidence>
<protein>
    <submittedName>
        <fullName evidence="1">Uncharacterized protein</fullName>
    </submittedName>
</protein>
<dbReference type="EMBL" id="JAEVFJ010000016">
    <property type="protein sequence ID" value="KAH8100374.1"/>
    <property type="molecule type" value="Genomic_DNA"/>
</dbReference>
<dbReference type="Proteomes" id="UP000813824">
    <property type="component" value="Unassembled WGS sequence"/>
</dbReference>
<dbReference type="AlphaFoldDB" id="A0A8K0UP55"/>
<reference evidence="1" key="1">
    <citation type="journal article" date="2021" name="New Phytol.">
        <title>Evolutionary innovations through gain and loss of genes in the ectomycorrhizal Boletales.</title>
        <authorList>
            <person name="Wu G."/>
            <person name="Miyauchi S."/>
            <person name="Morin E."/>
            <person name="Kuo A."/>
            <person name="Drula E."/>
            <person name="Varga T."/>
            <person name="Kohler A."/>
            <person name="Feng B."/>
            <person name="Cao Y."/>
            <person name="Lipzen A."/>
            <person name="Daum C."/>
            <person name="Hundley H."/>
            <person name="Pangilinan J."/>
            <person name="Johnson J."/>
            <person name="Barry K."/>
            <person name="LaButti K."/>
            <person name="Ng V."/>
            <person name="Ahrendt S."/>
            <person name="Min B."/>
            <person name="Choi I.G."/>
            <person name="Park H."/>
            <person name="Plett J.M."/>
            <person name="Magnuson J."/>
            <person name="Spatafora J.W."/>
            <person name="Nagy L.G."/>
            <person name="Henrissat B."/>
            <person name="Grigoriev I.V."/>
            <person name="Yang Z.L."/>
            <person name="Xu J."/>
            <person name="Martin F.M."/>
        </authorList>
    </citation>
    <scope>NUCLEOTIDE SEQUENCE</scope>
    <source>
        <strain evidence="1">KKN 215</strain>
    </source>
</reference>
<dbReference type="OrthoDB" id="337581at2759"/>
<gene>
    <name evidence="1" type="ORF">BXZ70DRAFT_187188</name>
</gene>
<proteinExistence type="predicted"/>
<keyword evidence="2" id="KW-1185">Reference proteome</keyword>
<organism evidence="1 2">
    <name type="scientific">Cristinia sonorae</name>
    <dbReference type="NCBI Taxonomy" id="1940300"/>
    <lineage>
        <taxon>Eukaryota</taxon>
        <taxon>Fungi</taxon>
        <taxon>Dikarya</taxon>
        <taxon>Basidiomycota</taxon>
        <taxon>Agaricomycotina</taxon>
        <taxon>Agaricomycetes</taxon>
        <taxon>Agaricomycetidae</taxon>
        <taxon>Agaricales</taxon>
        <taxon>Pleurotineae</taxon>
        <taxon>Stephanosporaceae</taxon>
        <taxon>Cristinia</taxon>
    </lineage>
</organism>
<accession>A0A8K0UP55</accession>
<comment type="caution">
    <text evidence="1">The sequence shown here is derived from an EMBL/GenBank/DDBJ whole genome shotgun (WGS) entry which is preliminary data.</text>
</comment>
<evidence type="ECO:0000313" key="2">
    <source>
        <dbReference type="Proteomes" id="UP000813824"/>
    </source>
</evidence>